<dbReference type="PANTHER" id="PTHR13315:SF1">
    <property type="entry name" value="PROTEIN TED1"/>
    <property type="match status" value="1"/>
</dbReference>
<gene>
    <name evidence="3" type="ORF">H4R18_002199</name>
</gene>
<evidence type="ECO:0000313" key="3">
    <source>
        <dbReference type="EMBL" id="KAJ2782570.1"/>
    </source>
</evidence>
<comment type="caution">
    <text evidence="3">The sequence shown here is derived from an EMBL/GenBank/DDBJ whole genome shotgun (WGS) entry which is preliminary data.</text>
</comment>
<evidence type="ECO:0000256" key="1">
    <source>
        <dbReference type="ARBA" id="ARBA00023136"/>
    </source>
</evidence>
<dbReference type="GO" id="GO:0005783">
    <property type="term" value="C:endoplasmic reticulum"/>
    <property type="evidence" value="ECO:0007669"/>
    <property type="project" value="TreeGrafter"/>
</dbReference>
<keyword evidence="2" id="KW-0812">Transmembrane</keyword>
<keyword evidence="2" id="KW-1133">Transmembrane helix</keyword>
<dbReference type="GO" id="GO:0016020">
    <property type="term" value="C:membrane"/>
    <property type="evidence" value="ECO:0007669"/>
    <property type="project" value="GOC"/>
</dbReference>
<feature type="transmembrane region" description="Helical" evidence="2">
    <location>
        <begin position="434"/>
        <end position="457"/>
    </location>
</feature>
<organism evidence="3 4">
    <name type="scientific">Coemansia javaensis</name>
    <dbReference type="NCBI Taxonomy" id="2761396"/>
    <lineage>
        <taxon>Eukaryota</taxon>
        <taxon>Fungi</taxon>
        <taxon>Fungi incertae sedis</taxon>
        <taxon>Zoopagomycota</taxon>
        <taxon>Kickxellomycotina</taxon>
        <taxon>Kickxellomycetes</taxon>
        <taxon>Kickxellales</taxon>
        <taxon>Kickxellaceae</taxon>
        <taxon>Coemansia</taxon>
    </lineage>
</organism>
<keyword evidence="1 2" id="KW-0472">Membrane</keyword>
<evidence type="ECO:0000313" key="4">
    <source>
        <dbReference type="Proteomes" id="UP001140217"/>
    </source>
</evidence>
<accession>A0A9W8LJI1</accession>
<dbReference type="PANTHER" id="PTHR13315">
    <property type="entry name" value="METALLO PHOSPHOESTERASE RELATED"/>
    <property type="match status" value="1"/>
</dbReference>
<dbReference type="GO" id="GO:0006506">
    <property type="term" value="P:GPI anchor biosynthetic process"/>
    <property type="evidence" value="ECO:0007669"/>
    <property type="project" value="InterPro"/>
</dbReference>
<dbReference type="InterPro" id="IPR033308">
    <property type="entry name" value="PGAP5/Cdc1/Ted1"/>
</dbReference>
<name>A0A9W8LJI1_9FUNG</name>
<keyword evidence="4" id="KW-1185">Reference proteome</keyword>
<evidence type="ECO:0008006" key="5">
    <source>
        <dbReference type="Google" id="ProtNLM"/>
    </source>
</evidence>
<dbReference type="AlphaFoldDB" id="A0A9W8LJI1"/>
<dbReference type="OrthoDB" id="9984693at2759"/>
<sequence>MRAELRPASRPEAREAQRPRRLWRLAAAAAALALGAANAYFVKYAAVHALFHPPSDVRFNLYGDPQIEGDAKLAREPTTGRYDLLVNDYYLRHVYRATLAAFEPHYAVTMGDLFSSQWVSAREHALRVARFRWITGEADAQPAAATAKDGAVQPLPARGAHEYLHLAGNHDIGYGSETRPFHIRRFADSFGPLNMHWAVEVAGHRHHFAVVNAMNLDPTRHAHFRNETWRFVRGLARRRAEQPDVPLALFLHIPLSKPAGVCVESPVSRHTDDGFVRYQDYLSPAASAYLLHCLAPTLVLNGHDHAGCVATHAVRPRAEHPAALGASGRALHAAPDLCAMDLDELDRFRPEIERFAADTVAAPAPGAAPRLVVEATVRSTMGAYDGATGILDIAARRAAPLEPRVHTSAHGFALDPGRGWFTYRYREIRLGNHLVVRALAIVNVVAAAAAPAVLLLCRRRPP</sequence>
<dbReference type="EMBL" id="JANBUL010000069">
    <property type="protein sequence ID" value="KAJ2782570.1"/>
    <property type="molecule type" value="Genomic_DNA"/>
</dbReference>
<proteinExistence type="predicted"/>
<reference evidence="3" key="1">
    <citation type="submission" date="2022-07" db="EMBL/GenBank/DDBJ databases">
        <title>Phylogenomic reconstructions and comparative analyses of Kickxellomycotina fungi.</title>
        <authorList>
            <person name="Reynolds N.K."/>
            <person name="Stajich J.E."/>
            <person name="Barry K."/>
            <person name="Grigoriev I.V."/>
            <person name="Crous P."/>
            <person name="Smith M.E."/>
        </authorList>
    </citation>
    <scope>NUCLEOTIDE SEQUENCE</scope>
    <source>
        <strain evidence="3">NBRC 105414</strain>
    </source>
</reference>
<dbReference type="InterPro" id="IPR029052">
    <property type="entry name" value="Metallo-depent_PP-like"/>
</dbReference>
<protein>
    <recommendedName>
        <fullName evidence="5">Calcineurin-like phosphoesterase domain-containing protein</fullName>
    </recommendedName>
</protein>
<dbReference type="Proteomes" id="UP001140217">
    <property type="component" value="Unassembled WGS sequence"/>
</dbReference>
<evidence type="ECO:0000256" key="2">
    <source>
        <dbReference type="SAM" id="Phobius"/>
    </source>
</evidence>
<dbReference type="SUPFAM" id="SSF56300">
    <property type="entry name" value="Metallo-dependent phosphatases"/>
    <property type="match status" value="1"/>
</dbReference>